<evidence type="ECO:0000259" key="2">
    <source>
        <dbReference type="Pfam" id="PF15288"/>
    </source>
</evidence>
<organism evidence="3 4">
    <name type="scientific">Rubroshorea leprosula</name>
    <dbReference type="NCBI Taxonomy" id="152421"/>
    <lineage>
        <taxon>Eukaryota</taxon>
        <taxon>Viridiplantae</taxon>
        <taxon>Streptophyta</taxon>
        <taxon>Embryophyta</taxon>
        <taxon>Tracheophyta</taxon>
        <taxon>Spermatophyta</taxon>
        <taxon>Magnoliopsida</taxon>
        <taxon>eudicotyledons</taxon>
        <taxon>Gunneridae</taxon>
        <taxon>Pentapetalae</taxon>
        <taxon>rosids</taxon>
        <taxon>malvids</taxon>
        <taxon>Malvales</taxon>
        <taxon>Dipterocarpaceae</taxon>
        <taxon>Rubroshorea</taxon>
    </lineage>
</organism>
<dbReference type="Pfam" id="PF15288">
    <property type="entry name" value="zf-CCHC_6"/>
    <property type="match status" value="1"/>
</dbReference>
<dbReference type="GO" id="GO:0017025">
    <property type="term" value="F:TBP-class protein binding"/>
    <property type="evidence" value="ECO:0007669"/>
    <property type="project" value="InterPro"/>
</dbReference>
<comment type="caution">
    <text evidence="3">The sequence shown here is derived from an EMBL/GenBank/DDBJ whole genome shotgun (WGS) entry which is preliminary data.</text>
</comment>
<accession>A0AAV5KXL7</accession>
<dbReference type="Proteomes" id="UP001054252">
    <property type="component" value="Unassembled WGS sequence"/>
</dbReference>
<keyword evidence="1" id="KW-0175">Coiled coil</keyword>
<dbReference type="GO" id="GO:0016251">
    <property type="term" value="F:RNA polymerase II general transcription initiation factor activity"/>
    <property type="evidence" value="ECO:0007669"/>
    <property type="project" value="InterPro"/>
</dbReference>
<evidence type="ECO:0000256" key="1">
    <source>
        <dbReference type="SAM" id="Coils"/>
    </source>
</evidence>
<dbReference type="InterPro" id="IPR040240">
    <property type="entry name" value="TAF1"/>
</dbReference>
<gene>
    <name evidence="3" type="ORF">SLEP1_g38145</name>
</gene>
<evidence type="ECO:0000313" key="3">
    <source>
        <dbReference type="EMBL" id="GKV29197.1"/>
    </source>
</evidence>
<protein>
    <recommendedName>
        <fullName evidence="2">Zinc knuckle domain-containing protein</fullName>
    </recommendedName>
</protein>
<dbReference type="PANTHER" id="PTHR13900:SF0">
    <property type="entry name" value="TRANSCRIPTION INITIATION FACTOR TFIID SUBUNIT 1"/>
    <property type="match status" value="1"/>
</dbReference>
<dbReference type="GO" id="GO:0004402">
    <property type="term" value="F:histone acetyltransferase activity"/>
    <property type="evidence" value="ECO:0007669"/>
    <property type="project" value="InterPro"/>
</dbReference>
<reference evidence="3 4" key="1">
    <citation type="journal article" date="2021" name="Commun. Biol.">
        <title>The genome of Shorea leprosula (Dipterocarpaceae) highlights the ecological relevance of drought in aseasonal tropical rainforests.</title>
        <authorList>
            <person name="Ng K.K.S."/>
            <person name="Kobayashi M.J."/>
            <person name="Fawcett J.A."/>
            <person name="Hatakeyama M."/>
            <person name="Paape T."/>
            <person name="Ng C.H."/>
            <person name="Ang C.C."/>
            <person name="Tnah L.H."/>
            <person name="Lee C.T."/>
            <person name="Nishiyama T."/>
            <person name="Sese J."/>
            <person name="O'Brien M.J."/>
            <person name="Copetti D."/>
            <person name="Mohd Noor M.I."/>
            <person name="Ong R.C."/>
            <person name="Putra M."/>
            <person name="Sireger I.Z."/>
            <person name="Indrioko S."/>
            <person name="Kosugi Y."/>
            <person name="Izuno A."/>
            <person name="Isagi Y."/>
            <person name="Lee S.L."/>
            <person name="Shimizu K.K."/>
        </authorList>
    </citation>
    <scope>NUCLEOTIDE SEQUENCE [LARGE SCALE GENOMIC DNA]</scope>
    <source>
        <strain evidence="3">214</strain>
    </source>
</reference>
<evidence type="ECO:0000313" key="4">
    <source>
        <dbReference type="Proteomes" id="UP001054252"/>
    </source>
</evidence>
<dbReference type="AlphaFoldDB" id="A0AAV5KXL7"/>
<keyword evidence="4" id="KW-1185">Reference proteome</keyword>
<feature type="coiled-coil region" evidence="1">
    <location>
        <begin position="584"/>
        <end position="611"/>
    </location>
</feature>
<dbReference type="EMBL" id="BPVZ01000082">
    <property type="protein sequence ID" value="GKV29197.1"/>
    <property type="molecule type" value="Genomic_DNA"/>
</dbReference>
<feature type="domain" description="Zinc knuckle" evidence="2">
    <location>
        <begin position="398"/>
        <end position="418"/>
    </location>
</feature>
<dbReference type="GO" id="GO:0005669">
    <property type="term" value="C:transcription factor TFIID complex"/>
    <property type="evidence" value="ECO:0007669"/>
    <property type="project" value="InterPro"/>
</dbReference>
<dbReference type="InterPro" id="IPR041670">
    <property type="entry name" value="Znf-CCHC_6"/>
</dbReference>
<dbReference type="GO" id="GO:0051123">
    <property type="term" value="P:RNA polymerase II preinitiation complex assembly"/>
    <property type="evidence" value="ECO:0007669"/>
    <property type="project" value="TreeGrafter"/>
</dbReference>
<name>A0AAV5KXL7_9ROSI</name>
<sequence length="692" mass="77546">MEAGLYHLKHLGITRLTHPTSVSSAMSQLPDEAIVLAVASHVERELLITPWNLSSSNFVARTNQFRAPMSSTIMKKKTAAAHGGSTTVIGTDANPQIGHGAAREVLLKFNVPDDVTAKQTRCHCIAMIHKLSSDQAASGIKVDPTTISNSKYACERRMSFLQLQQQTREKCQEIWDHQVQSLSAVDGEENESDSGANGDLDSFAGDLEILLDAEECGDEEEGNNESKYDRADGVEGLKLRRCPLKDQAEEEIEDGADEGAELCCLLMNDVEAEQKKKKNNPMTWDMVFAFGSQSSAGAETVKQIKKANPRPKQVISVVQPSRSATKENTILDLAIVESTIFGKVKGIKLKGTSSSCQQTKIKILGDNPKASEPIFVCITFPSLDVFKEKKSSREHFVCGACGQLGHMRTNKNCPKYGEDSESHAEATEQKASRYPIYWIHLFKCSNDKQSGKLSLGVTESSDHPVFLILELGINLSPSLQWILIVAKIKIEKSIIRKLLSSYQKKLLDLDTFGHDGSNHPEQRKTKKVVELSSFEMHEKQGILQSTEESVKRQAREGRWWPEGVENRRMLEEEQEKFAEIKRYEKFIQREREEEEHQKAKKEKKKVEIKEDCSEDYMSIKNERRMPERDLCGKRRYGADYGLPAKRRKGGEAGLANVGSENVLERIVEPLKADIMVSYLFLKPVSKKEAPES</sequence>
<dbReference type="PANTHER" id="PTHR13900">
    <property type="entry name" value="TRANSCRIPTION INITIATION FACTOR TFIID"/>
    <property type="match status" value="1"/>
</dbReference>
<proteinExistence type="predicted"/>